<protein>
    <submittedName>
        <fullName evidence="6">Atg6/Beclin</fullName>
    </submittedName>
</protein>
<evidence type="ECO:0000313" key="7">
    <source>
        <dbReference type="EMBL" id="RKP10589.1"/>
    </source>
</evidence>
<dbReference type="GO" id="GO:0006995">
    <property type="term" value="P:cellular response to nitrogen starvation"/>
    <property type="evidence" value="ECO:0007669"/>
    <property type="project" value="TreeGrafter"/>
</dbReference>
<dbReference type="Pfam" id="PF17675">
    <property type="entry name" value="APG6_N"/>
    <property type="match status" value="1"/>
</dbReference>
<dbReference type="PANTHER" id="PTHR12768">
    <property type="entry name" value="BECLIN 1"/>
    <property type="match status" value="1"/>
</dbReference>
<dbReference type="GO" id="GO:0034272">
    <property type="term" value="C:phosphatidylinositol 3-kinase complex, class III, type II"/>
    <property type="evidence" value="ECO:0007669"/>
    <property type="project" value="TreeGrafter"/>
</dbReference>
<evidence type="ECO:0000313" key="8">
    <source>
        <dbReference type="Proteomes" id="UP000271241"/>
    </source>
</evidence>
<dbReference type="GO" id="GO:0000423">
    <property type="term" value="P:mitophagy"/>
    <property type="evidence" value="ECO:0007669"/>
    <property type="project" value="TreeGrafter"/>
</dbReference>
<evidence type="ECO:0000259" key="4">
    <source>
        <dbReference type="Pfam" id="PF04111"/>
    </source>
</evidence>
<dbReference type="EMBL" id="KZ992445">
    <property type="protein sequence ID" value="RKP10589.1"/>
    <property type="molecule type" value="Genomic_DNA"/>
</dbReference>
<dbReference type="AlphaFoldDB" id="A0A4P9XLP1"/>
<feature type="domain" description="Atg6 BARA" evidence="4">
    <location>
        <begin position="142"/>
        <end position="314"/>
    </location>
</feature>
<reference evidence="6" key="2">
    <citation type="submission" date="2018-07" db="EMBL/GenBank/DDBJ databases">
        <title>Leveraging single-cell genomics to expand the Fungal Tree of Life.</title>
        <authorList>
            <consortium name="DOE Joint Genome Institute"/>
            <person name="Ahrendt S.R."/>
            <person name="Quandt C.A."/>
            <person name="Ciobanu D."/>
            <person name="Clum A."/>
            <person name="Salamov A."/>
            <person name="Andreopoulos B."/>
            <person name="Cheng J.-F."/>
            <person name="Woyke T."/>
            <person name="Pelin A."/>
            <person name="Henrissat B."/>
            <person name="Reynolds N."/>
            <person name="Benny G.L."/>
            <person name="Smith M.E."/>
            <person name="James T.Y."/>
            <person name="Grigoriev I.V."/>
        </authorList>
    </citation>
    <scope>NUCLEOTIDE SEQUENCE</scope>
    <source>
        <strain evidence="6">RSA 1356</strain>
    </source>
</reference>
<dbReference type="InterPro" id="IPR038274">
    <property type="entry name" value="Atg6/Beclin_C_sf"/>
</dbReference>
<feature type="region of interest" description="Disordered" evidence="3">
    <location>
        <begin position="318"/>
        <end position="347"/>
    </location>
</feature>
<evidence type="ECO:0000313" key="6">
    <source>
        <dbReference type="EMBL" id="RKP06793.1"/>
    </source>
</evidence>
<keyword evidence="8" id="KW-1185">Reference proteome</keyword>
<dbReference type="EMBL" id="KZ992817">
    <property type="protein sequence ID" value="RKP06793.1"/>
    <property type="molecule type" value="Genomic_DNA"/>
</dbReference>
<organism evidence="6 8">
    <name type="scientific">Thamnocephalis sphaerospora</name>
    <dbReference type="NCBI Taxonomy" id="78915"/>
    <lineage>
        <taxon>Eukaryota</taxon>
        <taxon>Fungi</taxon>
        <taxon>Fungi incertae sedis</taxon>
        <taxon>Zoopagomycota</taxon>
        <taxon>Zoopagomycotina</taxon>
        <taxon>Zoopagomycetes</taxon>
        <taxon>Zoopagales</taxon>
        <taxon>Sigmoideomycetaceae</taxon>
        <taxon>Thamnocephalis</taxon>
    </lineage>
</organism>
<evidence type="ECO:0000256" key="2">
    <source>
        <dbReference type="SAM" id="Coils"/>
    </source>
</evidence>
<dbReference type="InterPro" id="IPR040455">
    <property type="entry name" value="Atg6_BARA"/>
</dbReference>
<dbReference type="InterPro" id="IPR007243">
    <property type="entry name" value="Atg6/Beclin"/>
</dbReference>
<feature type="coiled-coil region" evidence="2">
    <location>
        <begin position="60"/>
        <end position="111"/>
    </location>
</feature>
<dbReference type="GO" id="GO:0034271">
    <property type="term" value="C:phosphatidylinositol 3-kinase complex, class III, type I"/>
    <property type="evidence" value="ECO:0007669"/>
    <property type="project" value="TreeGrafter"/>
</dbReference>
<accession>A0A4P9XLP1</accession>
<evidence type="ECO:0000259" key="5">
    <source>
        <dbReference type="Pfam" id="PF17675"/>
    </source>
</evidence>
<sequence length="347" mass="39859">MPTERLEHPLCLRCTNRLQDVMSQQLAALIMDRDKYAEFLGQMDASLPDAEEQSALDEKLKSLHEEEQTYLEALRELEAQLTSAQTEMEQLKKESKELDELERSRWESLNEYETRLCELNAERDSLELSLRQAADWMMTISSSNAYNDAFRIRHDGEIGTINGLRLGRLPTHPVEWPEINAAWGQTLLLLQILCNRTGLQLERYRAVPRGSFSRIDRIDGDSSQYELYNTGDFQLDRMFLNRRFDKAMVAFIDCLQQLSSHVSHQCPDYQPPYRINGDRVGDACIRLQYNDNTKWTCALLRMLIILKRLMAFCCRPSSSSASSTSTVRRGAPRPHPAVGMLEDTSAA</sequence>
<dbReference type="Pfam" id="PF04111">
    <property type="entry name" value="APG6"/>
    <property type="match status" value="1"/>
</dbReference>
<dbReference type="InterPro" id="IPR041691">
    <property type="entry name" value="Atg6/beclin_CC"/>
</dbReference>
<evidence type="ECO:0000256" key="1">
    <source>
        <dbReference type="ARBA" id="ARBA00005965"/>
    </source>
</evidence>
<dbReference type="PANTHER" id="PTHR12768:SF4">
    <property type="entry name" value="BECLIN-1"/>
    <property type="match status" value="1"/>
</dbReference>
<dbReference type="GO" id="GO:0000045">
    <property type="term" value="P:autophagosome assembly"/>
    <property type="evidence" value="ECO:0007669"/>
    <property type="project" value="TreeGrafter"/>
</dbReference>
<comment type="similarity">
    <text evidence="1">Belongs to the beclin family.</text>
</comment>
<proteinExistence type="inferred from homology"/>
<name>A0A4P9XLP1_9FUNG</name>
<dbReference type="Proteomes" id="UP000271241">
    <property type="component" value="Unassembled WGS sequence"/>
</dbReference>
<dbReference type="GO" id="GO:0045324">
    <property type="term" value="P:late endosome to vacuole transport"/>
    <property type="evidence" value="ECO:0007669"/>
    <property type="project" value="TreeGrafter"/>
</dbReference>
<dbReference type="STRING" id="78915.A0A4P9XLP1"/>
<dbReference type="GO" id="GO:0000407">
    <property type="term" value="C:phagophore assembly site"/>
    <property type="evidence" value="ECO:0007669"/>
    <property type="project" value="TreeGrafter"/>
</dbReference>
<dbReference type="OrthoDB" id="20368at2759"/>
<dbReference type="Gene3D" id="1.10.418.40">
    <property type="entry name" value="Autophagy protein 6/Beclin 1"/>
    <property type="match status" value="1"/>
</dbReference>
<keyword evidence="2" id="KW-0175">Coiled coil</keyword>
<evidence type="ECO:0000256" key="3">
    <source>
        <dbReference type="SAM" id="MobiDB-lite"/>
    </source>
</evidence>
<feature type="domain" description="Atg6/beclin coiled-coil" evidence="5">
    <location>
        <begin position="9"/>
        <end position="134"/>
    </location>
</feature>
<dbReference type="GO" id="GO:0030674">
    <property type="term" value="F:protein-macromolecule adaptor activity"/>
    <property type="evidence" value="ECO:0007669"/>
    <property type="project" value="TreeGrafter"/>
</dbReference>
<dbReference type="GO" id="GO:0043548">
    <property type="term" value="F:phosphatidylinositol 3-kinase binding"/>
    <property type="evidence" value="ECO:0007669"/>
    <property type="project" value="TreeGrafter"/>
</dbReference>
<reference evidence="8" key="1">
    <citation type="journal article" date="2018" name="Nat. Microbiol.">
        <title>Leveraging single-cell genomics to expand the fungal tree of life.</title>
        <authorList>
            <person name="Ahrendt S.R."/>
            <person name="Quandt C.A."/>
            <person name="Ciobanu D."/>
            <person name="Clum A."/>
            <person name="Salamov A."/>
            <person name="Andreopoulos B."/>
            <person name="Cheng J.F."/>
            <person name="Woyke T."/>
            <person name="Pelin A."/>
            <person name="Henrissat B."/>
            <person name="Reynolds N.K."/>
            <person name="Benny G.L."/>
            <person name="Smith M.E."/>
            <person name="James T.Y."/>
            <person name="Grigoriev I.V."/>
        </authorList>
    </citation>
    <scope>NUCLEOTIDE SEQUENCE [LARGE SCALE GENOMIC DNA]</scope>
    <source>
        <strain evidence="8">RSA 1356</strain>
    </source>
</reference>
<gene>
    <name evidence="7" type="ORF">THASP1DRAFT_12640</name>
    <name evidence="6" type="ORF">THASP1DRAFT_17989</name>
</gene>